<organism evidence="1 2">
    <name type="scientific">Streptomyces dysideae</name>
    <dbReference type="NCBI Taxonomy" id="909626"/>
    <lineage>
        <taxon>Bacteria</taxon>
        <taxon>Bacillati</taxon>
        <taxon>Actinomycetota</taxon>
        <taxon>Actinomycetes</taxon>
        <taxon>Kitasatosporales</taxon>
        <taxon>Streptomycetaceae</taxon>
        <taxon>Streptomyces</taxon>
    </lineage>
</organism>
<keyword evidence="2" id="KW-1185">Reference proteome</keyword>
<evidence type="ECO:0000313" key="1">
    <source>
        <dbReference type="EMBL" id="KUO14290.1"/>
    </source>
</evidence>
<accession>A0A101UP23</accession>
<dbReference type="Proteomes" id="UP000053260">
    <property type="component" value="Unassembled WGS sequence"/>
</dbReference>
<comment type="caution">
    <text evidence="1">The sequence shown here is derived from an EMBL/GenBank/DDBJ whole genome shotgun (WGS) entry which is preliminary data.</text>
</comment>
<gene>
    <name evidence="1" type="ORF">AQJ91_47705</name>
</gene>
<protein>
    <submittedName>
        <fullName evidence="1">Uncharacterized protein</fullName>
    </submittedName>
</protein>
<name>A0A101UP23_9ACTN</name>
<dbReference type="AlphaFoldDB" id="A0A101UP23"/>
<reference evidence="1 2" key="1">
    <citation type="submission" date="2015-10" db="EMBL/GenBank/DDBJ databases">
        <title>Draft genome sequence of Streptomyces sp. RV15, isolated from a marine sponge.</title>
        <authorList>
            <person name="Ruckert C."/>
            <person name="Abdelmohsen U.R."/>
            <person name="Winkler A."/>
            <person name="Hentschel U."/>
            <person name="Kalinowski J."/>
            <person name="Kampfer P."/>
            <person name="Glaeser S."/>
        </authorList>
    </citation>
    <scope>NUCLEOTIDE SEQUENCE [LARGE SCALE GENOMIC DNA]</scope>
    <source>
        <strain evidence="1 2">RV15</strain>
    </source>
</reference>
<dbReference type="EMBL" id="LMXB01000163">
    <property type="protein sequence ID" value="KUO14290.1"/>
    <property type="molecule type" value="Genomic_DNA"/>
</dbReference>
<evidence type="ECO:0000313" key="2">
    <source>
        <dbReference type="Proteomes" id="UP000053260"/>
    </source>
</evidence>
<sequence length="201" mass="19884">MGEGCSALGRVESGDGRAANQLSGAVGERSLAFGTEVFEEALVVRACDDDGQSPVGLPGAAVARLQRGPVAGEAVGAVAGCCGEEPVQCGDALAGANDVKAVGDGRVAGCERQQGQGRGFGCGEPGGGLEVVHPRGGQFEGEGRAGDGLGVGLIIGQAGASQDDVRGDVQAVGEPHHVAGQQFAGQRIQASGERCDHRAPS</sequence>
<proteinExistence type="predicted"/>